<sequence length="63" mass="6587">MQAGGNVLPEGYSHSQGEQAQQQVGQSGTVHGGYFHYKGAGPPVLLSKVEPVGFQQIRFGSAS</sequence>
<proteinExistence type="predicted"/>
<comment type="caution">
    <text evidence="2">The sequence shown here is derived from an EMBL/GenBank/DDBJ whole genome shotgun (WGS) entry which is preliminary data.</text>
</comment>
<evidence type="ECO:0000256" key="1">
    <source>
        <dbReference type="SAM" id="MobiDB-lite"/>
    </source>
</evidence>
<gene>
    <name evidence="2" type="ORF">GCM10023187_06990</name>
</gene>
<name>A0ABP8JY37_9BACT</name>
<feature type="region of interest" description="Disordered" evidence="1">
    <location>
        <begin position="1"/>
        <end position="27"/>
    </location>
</feature>
<organism evidence="2 3">
    <name type="scientific">Nibrella viscosa</name>
    <dbReference type="NCBI Taxonomy" id="1084524"/>
    <lineage>
        <taxon>Bacteria</taxon>
        <taxon>Pseudomonadati</taxon>
        <taxon>Bacteroidota</taxon>
        <taxon>Cytophagia</taxon>
        <taxon>Cytophagales</taxon>
        <taxon>Spirosomataceae</taxon>
        <taxon>Nibrella</taxon>
    </lineage>
</organism>
<reference evidence="3" key="1">
    <citation type="journal article" date="2019" name="Int. J. Syst. Evol. Microbiol.">
        <title>The Global Catalogue of Microorganisms (GCM) 10K type strain sequencing project: providing services to taxonomists for standard genome sequencing and annotation.</title>
        <authorList>
            <consortium name="The Broad Institute Genomics Platform"/>
            <consortium name="The Broad Institute Genome Sequencing Center for Infectious Disease"/>
            <person name="Wu L."/>
            <person name="Ma J."/>
        </authorList>
    </citation>
    <scope>NUCLEOTIDE SEQUENCE [LARGE SCALE GENOMIC DNA]</scope>
    <source>
        <strain evidence="3">JCM 17925</strain>
    </source>
</reference>
<protein>
    <submittedName>
        <fullName evidence="2">Uncharacterized protein</fullName>
    </submittedName>
</protein>
<dbReference type="EMBL" id="BAABHB010000001">
    <property type="protein sequence ID" value="GAA4397479.1"/>
    <property type="molecule type" value="Genomic_DNA"/>
</dbReference>
<feature type="compositionally biased region" description="Low complexity" evidence="1">
    <location>
        <begin position="13"/>
        <end position="27"/>
    </location>
</feature>
<dbReference type="Proteomes" id="UP001500936">
    <property type="component" value="Unassembled WGS sequence"/>
</dbReference>
<accession>A0ABP8JY37</accession>
<evidence type="ECO:0000313" key="3">
    <source>
        <dbReference type="Proteomes" id="UP001500936"/>
    </source>
</evidence>
<evidence type="ECO:0000313" key="2">
    <source>
        <dbReference type="EMBL" id="GAA4397479.1"/>
    </source>
</evidence>
<keyword evidence="3" id="KW-1185">Reference proteome</keyword>